<dbReference type="PANTHER" id="PTHR33104">
    <property type="entry name" value="SI:DKEY-29D5.2"/>
    <property type="match status" value="1"/>
</dbReference>
<dbReference type="EMBL" id="CM014099">
    <property type="protein sequence ID" value="TKS91162.1"/>
    <property type="molecule type" value="Genomic_DNA"/>
</dbReference>
<dbReference type="PANTHER" id="PTHR33104:SF2">
    <property type="entry name" value="CXC3 LIKE CYSTEINE CLUSTER DOMAIN-CONTAINING PROTEIN"/>
    <property type="match status" value="1"/>
</dbReference>
<keyword evidence="3" id="KW-1185">Reference proteome</keyword>
<dbReference type="Proteomes" id="UP000298787">
    <property type="component" value="Chromosome 22"/>
</dbReference>
<feature type="region of interest" description="Disordered" evidence="1">
    <location>
        <begin position="537"/>
        <end position="623"/>
    </location>
</feature>
<protein>
    <submittedName>
        <fullName evidence="2">Uncharacterized protein</fullName>
    </submittedName>
</protein>
<evidence type="ECO:0000313" key="2">
    <source>
        <dbReference type="EMBL" id="TKS91162.1"/>
    </source>
</evidence>
<evidence type="ECO:0000313" key="3">
    <source>
        <dbReference type="Proteomes" id="UP000298787"/>
    </source>
</evidence>
<dbReference type="CDD" id="cd19757">
    <property type="entry name" value="Bbox1"/>
    <property type="match status" value="1"/>
</dbReference>
<feature type="compositionally biased region" description="Basic and acidic residues" evidence="1">
    <location>
        <begin position="609"/>
        <end position="622"/>
    </location>
</feature>
<dbReference type="AlphaFoldDB" id="A0A4V6AT76"/>
<feature type="compositionally biased region" description="Low complexity" evidence="1">
    <location>
        <begin position="537"/>
        <end position="577"/>
    </location>
</feature>
<proteinExistence type="predicted"/>
<gene>
    <name evidence="2" type="ORF">D9C73_025296</name>
</gene>
<reference evidence="2 3" key="1">
    <citation type="submission" date="2019-01" db="EMBL/GenBank/DDBJ databases">
        <title>Genome Assembly of Collichthys lucidus.</title>
        <authorList>
            <person name="Cai M."/>
            <person name="Xiao S."/>
        </authorList>
    </citation>
    <scope>NUCLEOTIDE SEQUENCE [LARGE SCALE GENOMIC DNA]</scope>
    <source>
        <strain evidence="2">JT15FE1705JMU</strain>
        <tissue evidence="2">Muscle</tissue>
    </source>
</reference>
<organism evidence="2 3">
    <name type="scientific">Collichthys lucidus</name>
    <name type="common">Big head croaker</name>
    <name type="synonym">Sciaena lucida</name>
    <dbReference type="NCBI Taxonomy" id="240159"/>
    <lineage>
        <taxon>Eukaryota</taxon>
        <taxon>Metazoa</taxon>
        <taxon>Chordata</taxon>
        <taxon>Craniata</taxon>
        <taxon>Vertebrata</taxon>
        <taxon>Euteleostomi</taxon>
        <taxon>Actinopterygii</taxon>
        <taxon>Neopterygii</taxon>
        <taxon>Teleostei</taxon>
        <taxon>Neoteleostei</taxon>
        <taxon>Acanthomorphata</taxon>
        <taxon>Eupercaria</taxon>
        <taxon>Sciaenidae</taxon>
        <taxon>Collichthys</taxon>
    </lineage>
</organism>
<feature type="region of interest" description="Disordered" evidence="1">
    <location>
        <begin position="343"/>
        <end position="364"/>
    </location>
</feature>
<name>A0A4V6AT76_COLLU</name>
<accession>A0A4V6AT76</accession>
<sequence>MKIRCTKSGRVPAISLNVVALPPKKRKQKGAEGFKVTWRKRDRNGNIIPQHLNLLALVSSQELRNYTKMKFLRRSQILILRDLLSSVTVPASPEVEETPTMSAWTQRQLTAQRRFRAAMPELLNCKLAAETVTKKFCQQCKTADAVVRCLDCVPSGTQFLCPACDSTVHKKHVFHDREAMTGGFFQPIPPTSSVMIDQSGQHQLAEQVCVLPIPLPLQVCTCGTDQDFTIVPGKQTVLVTINGRADMITVLAMGWNHRKIESLHKTLAKRFVKTTQRAELEAANLLNLKQELNISQEDTEQWVEDVKQWAATERPGADRSHEELQREIDDMIYSLRRKKHDLYRQNDSNKTRQRKRRRLTESKKKLRERIMQYNDAAAEKIDIDAACSLSEDVILPWDVQGDESSEKSYELTNGNVTQQYVSAHARLHPKHSGCYGDRCTIGPPGGSSWSVALLPHSLSTCTRPRLARTGERTEADTLSSTTGPLDPSGHYGYYSSRSEAANCHPTNITTFFEGTFPGLIKLREDTFQCPLCPKSLTNSRYSSSSDRSSTTNADPTTTNADTTCRSTTYTSSASGSTIDARGFTPGDSGATGQLRKDGNSSEQPQISEVRTRDVKERGEKAEQSNVNECVDIAAEKTVNTPNNNNEDVSSDGCMDEVFDEVSQCKQRPDHQKASEKQLEELQIQEKELKEKSSLSSTMRYALRSRKKKTEKIFPVIIRGPNLEYKPWQSTDMSDILEKLPTLQKCGCVE</sequence>
<evidence type="ECO:0000256" key="1">
    <source>
        <dbReference type="SAM" id="MobiDB-lite"/>
    </source>
</evidence>